<dbReference type="Proteomes" id="UP000184241">
    <property type="component" value="Unassembled WGS sequence"/>
</dbReference>
<dbReference type="InterPro" id="IPR001387">
    <property type="entry name" value="Cro/C1-type_HTH"/>
</dbReference>
<evidence type="ECO:0000313" key="2">
    <source>
        <dbReference type="EMBL" id="SHH57663.1"/>
    </source>
</evidence>
<sequence length="146" mass="16376">MGLELINEIKKKKGMTSKQLSEKSGVPIGTLNKILNGQTKNPAYETIFAIANALDCSVDVFREKDELSNDNSIADITEDENNLISKYRKLDSKGQHTVNTVLSVEYSRCTGEHITFAAHDDGLDPDKAKERIEKAKEIFKQMDEEK</sequence>
<proteinExistence type="predicted"/>
<dbReference type="PROSITE" id="PS50943">
    <property type="entry name" value="HTH_CROC1"/>
    <property type="match status" value="1"/>
</dbReference>
<dbReference type="Pfam" id="PF01381">
    <property type="entry name" value="HTH_3"/>
    <property type="match status" value="1"/>
</dbReference>
<dbReference type="Gene3D" id="1.10.260.40">
    <property type="entry name" value="lambda repressor-like DNA-binding domains"/>
    <property type="match status" value="1"/>
</dbReference>
<dbReference type="GO" id="GO:0003677">
    <property type="term" value="F:DNA binding"/>
    <property type="evidence" value="ECO:0007669"/>
    <property type="project" value="InterPro"/>
</dbReference>
<accession>A0A1M5U4Q2</accession>
<dbReference type="SMART" id="SM00530">
    <property type="entry name" value="HTH_XRE"/>
    <property type="match status" value="1"/>
</dbReference>
<organism evidence="2 3">
    <name type="scientific">Clostridium intestinale DSM 6191</name>
    <dbReference type="NCBI Taxonomy" id="1121320"/>
    <lineage>
        <taxon>Bacteria</taxon>
        <taxon>Bacillati</taxon>
        <taxon>Bacillota</taxon>
        <taxon>Clostridia</taxon>
        <taxon>Eubacteriales</taxon>
        <taxon>Clostridiaceae</taxon>
        <taxon>Clostridium</taxon>
    </lineage>
</organism>
<dbReference type="CDD" id="cd00093">
    <property type="entry name" value="HTH_XRE"/>
    <property type="match status" value="1"/>
</dbReference>
<dbReference type="EMBL" id="FQXU01000003">
    <property type="protein sequence ID" value="SHH57663.1"/>
    <property type="molecule type" value="Genomic_DNA"/>
</dbReference>
<feature type="domain" description="HTH cro/C1-type" evidence="1">
    <location>
        <begin position="6"/>
        <end position="61"/>
    </location>
</feature>
<reference evidence="2 3" key="1">
    <citation type="submission" date="2016-11" db="EMBL/GenBank/DDBJ databases">
        <authorList>
            <person name="Jaros S."/>
            <person name="Januszkiewicz K."/>
            <person name="Wedrychowicz H."/>
        </authorList>
    </citation>
    <scope>NUCLEOTIDE SEQUENCE [LARGE SCALE GENOMIC DNA]</scope>
    <source>
        <strain evidence="2 3">DSM 6191</strain>
    </source>
</reference>
<protein>
    <submittedName>
        <fullName evidence="2">Helix-turn-helix</fullName>
    </submittedName>
</protein>
<dbReference type="SUPFAM" id="SSF47413">
    <property type="entry name" value="lambda repressor-like DNA-binding domains"/>
    <property type="match status" value="1"/>
</dbReference>
<evidence type="ECO:0000313" key="3">
    <source>
        <dbReference type="Proteomes" id="UP000184241"/>
    </source>
</evidence>
<dbReference type="InterPro" id="IPR010982">
    <property type="entry name" value="Lambda_DNA-bd_dom_sf"/>
</dbReference>
<dbReference type="RefSeq" id="WP_073016189.1">
    <property type="nucleotide sequence ID" value="NZ_FQXU01000003.1"/>
</dbReference>
<name>A0A1M5U4Q2_9CLOT</name>
<evidence type="ECO:0000259" key="1">
    <source>
        <dbReference type="PROSITE" id="PS50943"/>
    </source>
</evidence>
<dbReference type="AlphaFoldDB" id="A0A1M5U4Q2"/>
<gene>
    <name evidence="2" type="ORF">SAMN02745941_00400</name>
</gene>